<dbReference type="Pfam" id="PF13927">
    <property type="entry name" value="Ig_3"/>
    <property type="match status" value="5"/>
</dbReference>
<feature type="domain" description="Ig-like" evidence="16">
    <location>
        <begin position="767"/>
        <end position="856"/>
    </location>
</feature>
<keyword evidence="12" id="KW-0675">Receptor</keyword>
<evidence type="ECO:0000313" key="19">
    <source>
        <dbReference type="Proteomes" id="UP000274756"/>
    </source>
</evidence>
<feature type="domain" description="Ig-like" evidence="16">
    <location>
        <begin position="401"/>
        <end position="485"/>
    </location>
</feature>
<keyword evidence="9" id="KW-1133">Transmembrane helix</keyword>
<reference evidence="17 19" key="2">
    <citation type="submission" date="2018-11" db="EMBL/GenBank/DDBJ databases">
        <authorList>
            <consortium name="Pathogen Informatics"/>
        </authorList>
    </citation>
    <scope>NUCLEOTIDE SEQUENCE [LARGE SCALE GENOMIC DNA]</scope>
</reference>
<proteinExistence type="inferred from homology"/>
<dbReference type="GO" id="GO:0008046">
    <property type="term" value="F:axon guidance receptor activity"/>
    <property type="evidence" value="ECO:0007669"/>
    <property type="project" value="TreeGrafter"/>
</dbReference>
<feature type="domain" description="Ig-like" evidence="16">
    <location>
        <begin position="1604"/>
        <end position="1687"/>
    </location>
</feature>
<dbReference type="OrthoDB" id="5985519at2759"/>
<dbReference type="PANTHER" id="PTHR45080">
    <property type="entry name" value="CONTACTIN 5"/>
    <property type="match status" value="1"/>
</dbReference>
<dbReference type="GO" id="GO:0030424">
    <property type="term" value="C:axon"/>
    <property type="evidence" value="ECO:0007669"/>
    <property type="project" value="TreeGrafter"/>
</dbReference>
<dbReference type="GO" id="GO:0050808">
    <property type="term" value="P:synapse organization"/>
    <property type="evidence" value="ECO:0007669"/>
    <property type="project" value="TreeGrafter"/>
</dbReference>
<evidence type="ECO:0000256" key="6">
    <source>
        <dbReference type="ARBA" id="ARBA00022737"/>
    </source>
</evidence>
<feature type="domain" description="Ig-like" evidence="16">
    <location>
        <begin position="865"/>
        <end position="953"/>
    </location>
</feature>
<evidence type="ECO:0000313" key="17">
    <source>
        <dbReference type="EMBL" id="VDN56794.1"/>
    </source>
</evidence>
<dbReference type="SMART" id="SM00406">
    <property type="entry name" value="IGv"/>
    <property type="match status" value="4"/>
</dbReference>
<evidence type="ECO:0000256" key="2">
    <source>
        <dbReference type="ARBA" id="ARBA00010504"/>
    </source>
</evidence>
<dbReference type="Gene3D" id="2.60.40.10">
    <property type="entry name" value="Immunoglobulins"/>
    <property type="match status" value="19"/>
</dbReference>
<dbReference type="SMART" id="SM00408">
    <property type="entry name" value="IGc2"/>
    <property type="match status" value="17"/>
</dbReference>
<dbReference type="FunFam" id="2.60.40.10:FF:000032">
    <property type="entry name" value="palladin isoform X1"/>
    <property type="match status" value="3"/>
</dbReference>
<sequence length="1691" mass="186279">MFLNDHQQLHIESAAEEDAGRYSCVAENKPGRVEKDMIVAVLKPPEMEDYERLLESPENDSLTLTCPINDPSVEMQWLKNGVPITTSSKLQLSASRAKLHLMNSQVSDSGRYTCRAWNDAGEDVSNMDVLVLIPPKIVGPSFRSINSILNQTVHIECKITGTPQPKVFWSFDGRKLFPSERTQIRNNGTVLVLSEVQTNQEGRYSCIATNKVGRAEADIFLQVTVPPLITTPADELKVIKGQGQTIRCEVSGSPSPKVEWLKNGQKFDSAMIQRSSNLHYIHLREAQVKDAGRYTCIATNRAGEHRITIQLHVLVPPAIFEGDRVLQVKEKTMLTVDCQANGIPAPQISWKRDGVPVDTVEGSRLVIKSPKANDAGRFTCEARNEAGIATADFEIDVFVKPQFRDLISEIRVLEGERARLECKADGHPEPSIAWLRGGRLLEDMKNFILSPRGETLMILKAKRTDGGSYSCVAKNYAGKSEASFTVIVLNRPHIEELIDQNPKVVLNNDLVLHCPVLGNPKPKVEWFLNGVLVKGDRYTIIDDTDLKISSSQQTDSGRYSCRAKNEAGTLNTDYVVEIIGPPKFHRGGDANYEAVLGGTITMNCAVDAEPTPEIVWYRSDTAIYLSDNIRISDDGQQITIRGIQISDGGKYTCKAKNEAGSADIDLNLKILVPPNIDKSNIIGNPLAIAGRSIYLECPVTGIPQPDITWLKDGLVITTSEHFSLDQNNQTFGIKIVDIDDAGRYQCIAENRGGTAEQEFKLEVLVPPELETTEPQKHIKHEKDSLTLWCPVRYTPDSVSLPDILWYKDGRPIDTRSSSNIKITSEGQRLQLIKTTLTDAGNYSCVALNRAGETSLTFHVEILSMPKIDSSSQIAQPHVIIGKPVTIWCKVTGYPMPIIKWLKDGKEQNVMNRADIQVLENGQGLMILETKEEHAGIWICEAENNAGKNQLDITLDVWTPPVVAISPNDTLRALDTPITLYCEATGNPEPSLSWSKEGQPLISSVEGARISLKGKRLDIPRLRQSHVGEYSCIATNEAGRAEAVVHIDVLVPPIINRDNIEMSPRLPTGQTLTLLCDATGKPKPTIQWYANDTLIVNGKNNISNISLPDHGIYKCSASNIAGYDELLYTVSIVQSPWIGNGGTVQTVEGDITKMICDAYGEPPPVVTWQRNGIRVESGVRYIIEDKLLKILDTRTSDSGIYVCIATNEAGTSQQAFTLEVLVVPRITMTSPNDSVVPVGEPFSLKCGARGYPVPDIDWMVNDKLIDAENEGFSVGPPVVTKRGIKIINATEGDASLLVCEVEGLTPQIRWYKDGSPLSIESNMEFNEDRTELKIHASRLHDEGTYDCIAMNPAGNATQNLLLYVGVPPRITEKPRRIIVKSGQTAKLWCEAVGIPKPHITWLKDDQALEQAILDEYSDILKSVAVFPNITSEDAGVYTCKAENWAGTSYKDVDLVVLIPPTISPERLNVTGEIYDTVILPCNASGIPEPVVSWIKMPNVNIVSNGEKYQILGSSLAIRNIAAEDDGFYHCVAKSNAGQAIGSRRLIVIVRTTYIAARGDMPESDHNLLPWKQEYQDLPVNGTDGTLIRCLPGVREPRHTISGIAPRFIHTPQSQSVPIGSIVDLYCSAVGSPIPEIRWRWNNKTIDEETNTNGFSKLRLVLDNHEDSGEYACVADNAMGSITASVQITIIAP</sequence>
<dbReference type="Pfam" id="PF07679">
    <property type="entry name" value="I-set"/>
    <property type="match status" value="11"/>
</dbReference>
<dbReference type="STRING" id="318479.A0A158Q3H4"/>
<feature type="domain" description="Ig-like" evidence="16">
    <location>
        <begin position="960"/>
        <end position="1047"/>
    </location>
</feature>
<keyword evidence="19" id="KW-1185">Reference proteome</keyword>
<evidence type="ECO:0000313" key="18">
    <source>
        <dbReference type="Proteomes" id="UP000038040"/>
    </source>
</evidence>
<dbReference type="InterPro" id="IPR003598">
    <property type="entry name" value="Ig_sub2"/>
</dbReference>
<keyword evidence="10" id="KW-0472">Membrane</keyword>
<feature type="domain" description="Ig-like" evidence="16">
    <location>
        <begin position="492"/>
        <end position="577"/>
    </location>
</feature>
<feature type="domain" description="Ig-like" evidence="16">
    <location>
        <begin position="135"/>
        <end position="224"/>
    </location>
</feature>
<feature type="domain" description="Ig-like" evidence="16">
    <location>
        <begin position="582"/>
        <end position="669"/>
    </location>
</feature>
<dbReference type="FunFam" id="2.60.40.10:FF:000503">
    <property type="entry name" value="Hemicentin 1"/>
    <property type="match status" value="5"/>
</dbReference>
<comment type="catalytic activity">
    <reaction evidence="15">
        <text>O-phospho-L-tyrosyl-[protein] + H2O = L-tyrosyl-[protein] + phosphate</text>
        <dbReference type="Rhea" id="RHEA:10684"/>
        <dbReference type="Rhea" id="RHEA-COMP:10136"/>
        <dbReference type="Rhea" id="RHEA-COMP:20101"/>
        <dbReference type="ChEBI" id="CHEBI:15377"/>
        <dbReference type="ChEBI" id="CHEBI:43474"/>
        <dbReference type="ChEBI" id="CHEBI:46858"/>
        <dbReference type="ChEBI" id="CHEBI:61978"/>
        <dbReference type="EC" id="3.1.3.48"/>
    </reaction>
</comment>
<name>A0A158Q3H4_DRAME</name>
<evidence type="ECO:0000256" key="8">
    <source>
        <dbReference type="ARBA" id="ARBA00022912"/>
    </source>
</evidence>
<dbReference type="Pfam" id="PF13895">
    <property type="entry name" value="Ig_2"/>
    <property type="match status" value="1"/>
</dbReference>
<dbReference type="GO" id="GO:0007156">
    <property type="term" value="P:homophilic cell adhesion via plasma membrane adhesion molecules"/>
    <property type="evidence" value="ECO:0007669"/>
    <property type="project" value="TreeGrafter"/>
</dbReference>
<comment type="similarity">
    <text evidence="2">Belongs to the protein-tyrosine phosphatase family. Receptor class 2A subfamily.</text>
</comment>
<dbReference type="InterPro" id="IPR003599">
    <property type="entry name" value="Ig_sub"/>
</dbReference>
<feature type="domain" description="Ig-like" evidence="16">
    <location>
        <begin position="1223"/>
        <end position="1260"/>
    </location>
</feature>
<dbReference type="SMART" id="SM00409">
    <property type="entry name" value="IG"/>
    <property type="match status" value="17"/>
</dbReference>
<feature type="domain" description="Ig-like" evidence="16">
    <location>
        <begin position="1275"/>
        <end position="1362"/>
    </location>
</feature>
<dbReference type="PANTHER" id="PTHR45080:SF8">
    <property type="entry name" value="IG-LIKE DOMAIN-CONTAINING PROTEIN"/>
    <property type="match status" value="1"/>
</dbReference>
<reference evidence="20" key="1">
    <citation type="submission" date="2016-04" db="UniProtKB">
        <authorList>
            <consortium name="WormBaseParasite"/>
        </authorList>
    </citation>
    <scope>IDENTIFICATION</scope>
</reference>
<evidence type="ECO:0000256" key="4">
    <source>
        <dbReference type="ARBA" id="ARBA00022692"/>
    </source>
</evidence>
<dbReference type="Proteomes" id="UP000038040">
    <property type="component" value="Unplaced"/>
</dbReference>
<evidence type="ECO:0000313" key="20">
    <source>
        <dbReference type="WBParaSite" id="DME_0000240701-mRNA-1"/>
    </source>
</evidence>
<dbReference type="GO" id="GO:0043025">
    <property type="term" value="C:neuronal cell body"/>
    <property type="evidence" value="ECO:0007669"/>
    <property type="project" value="TreeGrafter"/>
</dbReference>
<keyword evidence="5" id="KW-0732">Signal</keyword>
<dbReference type="InterPro" id="IPR013098">
    <property type="entry name" value="Ig_I-set"/>
</dbReference>
<dbReference type="InterPro" id="IPR050958">
    <property type="entry name" value="Cell_Adh-Cytoskel_Orgn"/>
</dbReference>
<accession>A0A158Q3H4</accession>
<dbReference type="FunFam" id="2.60.40.10:FF:000010">
    <property type="entry name" value="receptor-type tyrosine-protein phosphatase delta isoform X1"/>
    <property type="match status" value="1"/>
</dbReference>
<evidence type="ECO:0000256" key="14">
    <source>
        <dbReference type="ARBA" id="ARBA00023319"/>
    </source>
</evidence>
<dbReference type="EC" id="3.1.3.48" evidence="3"/>
<protein>
    <recommendedName>
        <fullName evidence="3">protein-tyrosine-phosphatase</fullName>
        <ecNumber evidence="3">3.1.3.48</ecNumber>
    </recommendedName>
</protein>
<evidence type="ECO:0000256" key="10">
    <source>
        <dbReference type="ARBA" id="ARBA00023136"/>
    </source>
</evidence>
<dbReference type="CDD" id="cd00096">
    <property type="entry name" value="Ig"/>
    <property type="match status" value="3"/>
</dbReference>
<comment type="subcellular location">
    <subcellularLocation>
        <location evidence="1">Membrane</location>
        <topology evidence="1">Single-pass membrane protein</topology>
    </subcellularLocation>
</comment>
<dbReference type="WBParaSite" id="DME_0000240701-mRNA-1">
    <property type="protein sequence ID" value="DME_0000240701-mRNA-1"/>
    <property type="gene ID" value="DME_0000240701"/>
</dbReference>
<feature type="domain" description="Ig-like" evidence="16">
    <location>
        <begin position="45"/>
        <end position="125"/>
    </location>
</feature>
<evidence type="ECO:0000256" key="12">
    <source>
        <dbReference type="ARBA" id="ARBA00023170"/>
    </source>
</evidence>
<keyword evidence="4" id="KW-0812">Transmembrane</keyword>
<keyword evidence="8" id="KW-0904">Protein phosphatase</keyword>
<evidence type="ECO:0000256" key="1">
    <source>
        <dbReference type="ARBA" id="ARBA00004167"/>
    </source>
</evidence>
<keyword evidence="11" id="KW-1015">Disulfide bond</keyword>
<evidence type="ECO:0000256" key="3">
    <source>
        <dbReference type="ARBA" id="ARBA00013064"/>
    </source>
</evidence>
<dbReference type="InterPro" id="IPR036179">
    <property type="entry name" value="Ig-like_dom_sf"/>
</dbReference>
<evidence type="ECO:0000256" key="15">
    <source>
        <dbReference type="ARBA" id="ARBA00051722"/>
    </source>
</evidence>
<dbReference type="Proteomes" id="UP000274756">
    <property type="component" value="Unassembled WGS sequence"/>
</dbReference>
<evidence type="ECO:0000259" key="16">
    <source>
        <dbReference type="PROSITE" id="PS50835"/>
    </source>
</evidence>
<dbReference type="AlphaFoldDB" id="A0A158Q3H4"/>
<feature type="domain" description="Ig-like" evidence="16">
    <location>
        <begin position="1459"/>
        <end position="1545"/>
    </location>
</feature>
<dbReference type="PROSITE" id="PS50835">
    <property type="entry name" value="IG_LIKE"/>
    <property type="match status" value="19"/>
</dbReference>
<evidence type="ECO:0000256" key="11">
    <source>
        <dbReference type="ARBA" id="ARBA00023157"/>
    </source>
</evidence>
<feature type="domain" description="Ig-like" evidence="16">
    <location>
        <begin position="674"/>
        <end position="762"/>
    </location>
</feature>
<keyword evidence="7" id="KW-0378">Hydrolase</keyword>
<gene>
    <name evidence="17" type="ORF">DME_LOCUS6767</name>
</gene>
<dbReference type="GO" id="GO:0004725">
    <property type="term" value="F:protein tyrosine phosphatase activity"/>
    <property type="evidence" value="ECO:0007669"/>
    <property type="project" value="UniProtKB-EC"/>
</dbReference>
<keyword evidence="14" id="KW-0393">Immunoglobulin domain</keyword>
<evidence type="ECO:0000256" key="5">
    <source>
        <dbReference type="ARBA" id="ARBA00022729"/>
    </source>
</evidence>
<dbReference type="InterPro" id="IPR013106">
    <property type="entry name" value="Ig_V-set"/>
</dbReference>
<evidence type="ECO:0000256" key="13">
    <source>
        <dbReference type="ARBA" id="ARBA00023180"/>
    </source>
</evidence>
<feature type="domain" description="Ig-like" evidence="16">
    <location>
        <begin position="317"/>
        <end position="396"/>
    </location>
</feature>
<dbReference type="FunFam" id="2.60.40.10:FF:000107">
    <property type="entry name" value="Myosin, light chain kinase a"/>
    <property type="match status" value="1"/>
</dbReference>
<feature type="domain" description="Ig-like" evidence="16">
    <location>
        <begin position="1051"/>
        <end position="1130"/>
    </location>
</feature>
<evidence type="ECO:0000256" key="9">
    <source>
        <dbReference type="ARBA" id="ARBA00022989"/>
    </source>
</evidence>
<dbReference type="GO" id="GO:0005886">
    <property type="term" value="C:plasma membrane"/>
    <property type="evidence" value="ECO:0007669"/>
    <property type="project" value="TreeGrafter"/>
</dbReference>
<feature type="domain" description="Ig-like" evidence="16">
    <location>
        <begin position="1367"/>
        <end position="1454"/>
    </location>
</feature>
<feature type="domain" description="Ig-like" evidence="16">
    <location>
        <begin position="226"/>
        <end position="308"/>
    </location>
</feature>
<keyword evidence="6" id="KW-0677">Repeat</keyword>
<keyword evidence="13" id="KW-0325">Glycoprotein</keyword>
<organism evidence="18 20">
    <name type="scientific">Dracunculus medinensis</name>
    <name type="common">Guinea worm</name>
    <dbReference type="NCBI Taxonomy" id="318479"/>
    <lineage>
        <taxon>Eukaryota</taxon>
        <taxon>Metazoa</taxon>
        <taxon>Ecdysozoa</taxon>
        <taxon>Nematoda</taxon>
        <taxon>Chromadorea</taxon>
        <taxon>Rhabditida</taxon>
        <taxon>Spirurina</taxon>
        <taxon>Dracunculoidea</taxon>
        <taxon>Dracunculidae</taxon>
        <taxon>Dracunculus</taxon>
    </lineage>
</organism>
<dbReference type="InterPro" id="IPR013783">
    <property type="entry name" value="Ig-like_fold"/>
</dbReference>
<dbReference type="SUPFAM" id="SSF48726">
    <property type="entry name" value="Immunoglobulin"/>
    <property type="match status" value="18"/>
</dbReference>
<feature type="domain" description="Ig-like" evidence="16">
    <location>
        <begin position="1135"/>
        <end position="1218"/>
    </location>
</feature>
<evidence type="ECO:0000256" key="7">
    <source>
        <dbReference type="ARBA" id="ARBA00022801"/>
    </source>
</evidence>
<dbReference type="InterPro" id="IPR007110">
    <property type="entry name" value="Ig-like_dom"/>
</dbReference>
<dbReference type="EMBL" id="UYYG01001157">
    <property type="protein sequence ID" value="VDN56794.1"/>
    <property type="molecule type" value="Genomic_DNA"/>
</dbReference>
<feature type="domain" description="Ig-like" evidence="16">
    <location>
        <begin position="1"/>
        <end position="40"/>
    </location>
</feature>